<dbReference type="PIRSF" id="PIRSF000090">
    <property type="entry name" value="Beta-ETF"/>
    <property type="match status" value="1"/>
</dbReference>
<dbReference type="InterPro" id="IPR014729">
    <property type="entry name" value="Rossmann-like_a/b/a_fold"/>
</dbReference>
<dbReference type="GO" id="GO:0009055">
    <property type="term" value="F:electron transfer activity"/>
    <property type="evidence" value="ECO:0007669"/>
    <property type="project" value="InterPro"/>
</dbReference>
<proteinExistence type="predicted"/>
<dbReference type="RefSeq" id="WP_208926287.1">
    <property type="nucleotide sequence ID" value="NZ_LK996017.1"/>
</dbReference>
<dbReference type="PANTHER" id="PTHR21294:SF17">
    <property type="entry name" value="PROTEIN FIXA"/>
    <property type="match status" value="1"/>
</dbReference>
<protein>
    <recommendedName>
        <fullName evidence="1">Electron transfer flavoprotein small subunit</fullName>
    </recommendedName>
</protein>
<dbReference type="SMART" id="SM00893">
    <property type="entry name" value="ETF"/>
    <property type="match status" value="1"/>
</dbReference>
<gene>
    <name evidence="4" type="ORF">DPCES_4074</name>
</gene>
<evidence type="ECO:0000256" key="1">
    <source>
        <dbReference type="ARBA" id="ARBA00042002"/>
    </source>
</evidence>
<dbReference type="PATRIC" id="fig|49338.4.peg.4383"/>
<dbReference type="InterPro" id="IPR012255">
    <property type="entry name" value="ETF_b"/>
</dbReference>
<dbReference type="PANTHER" id="PTHR21294">
    <property type="entry name" value="ELECTRON TRANSFER FLAVOPROTEIN BETA-SUBUNIT"/>
    <property type="match status" value="1"/>
</dbReference>
<dbReference type="InterPro" id="IPR014730">
    <property type="entry name" value="ETF_a/b_N"/>
</dbReference>
<reference evidence="4" key="1">
    <citation type="submission" date="2014-07" db="EMBL/GenBank/DDBJ databases">
        <authorList>
            <person name="Hornung V.Bastian."/>
        </authorList>
    </citation>
    <scope>NUCLEOTIDE SEQUENCE</scope>
    <source>
        <strain evidence="4">PCE-S</strain>
    </source>
</reference>
<dbReference type="EMBL" id="LK996017">
    <property type="protein sequence ID" value="CDX03960.1"/>
    <property type="molecule type" value="Genomic_DNA"/>
</dbReference>
<evidence type="ECO:0000256" key="2">
    <source>
        <dbReference type="SAM" id="MobiDB-lite"/>
    </source>
</evidence>
<dbReference type="Gene3D" id="3.40.50.620">
    <property type="entry name" value="HUPs"/>
    <property type="match status" value="1"/>
</dbReference>
<dbReference type="SUPFAM" id="SSF52402">
    <property type="entry name" value="Adenine nucleotide alpha hydrolases-like"/>
    <property type="match status" value="1"/>
</dbReference>
<evidence type="ECO:0000259" key="3">
    <source>
        <dbReference type="SMART" id="SM00893"/>
    </source>
</evidence>
<name>A0A098B6G3_DESHA</name>
<dbReference type="Pfam" id="PF01012">
    <property type="entry name" value="ETF"/>
    <property type="match status" value="1"/>
</dbReference>
<evidence type="ECO:0000313" key="4">
    <source>
        <dbReference type="EMBL" id="CDX03960.1"/>
    </source>
</evidence>
<feature type="region of interest" description="Disordered" evidence="2">
    <location>
        <begin position="224"/>
        <end position="246"/>
    </location>
</feature>
<dbReference type="AlphaFoldDB" id="A0A098B6G3"/>
<feature type="domain" description="Electron transfer flavoprotein alpha/beta-subunit N-terminal" evidence="3">
    <location>
        <begin position="23"/>
        <end position="215"/>
    </location>
</feature>
<sequence>MRVAICIKQELDAKGPFQLTNETEKLDTSSLVAVLDPASQAALALTKALLPQGDHGITVMTVGNKPTERALRTCLSLGATDGIRIWDSSFERDEPSAIVVTRLLAAASKDYDLIVCGSKSLCGGLGFVGPALAECHGYPQISSVSWWEIDQKNKALAAHRRKEHGDREVVRCPMPAVLTVDEDAAEAPYPSFPAMLKAEYAEIQVMDLAALGLTGRGIQDKSSGRLEKYIPPRPRTKKAAGPDASGMSAADMMKMLSGGGGGKSSNTVAEGTTEKVVKKMMDFLKKNQLLS</sequence>
<organism evidence="4">
    <name type="scientific">Desulfitobacterium hafniense</name>
    <name type="common">Desulfitobacterium frappieri</name>
    <dbReference type="NCBI Taxonomy" id="49338"/>
    <lineage>
        <taxon>Bacteria</taxon>
        <taxon>Bacillati</taxon>
        <taxon>Bacillota</taxon>
        <taxon>Clostridia</taxon>
        <taxon>Eubacteriales</taxon>
        <taxon>Desulfitobacteriaceae</taxon>
        <taxon>Desulfitobacterium</taxon>
    </lineage>
</organism>
<accession>A0A098B6G3</accession>